<dbReference type="EMBL" id="BARV01019907">
    <property type="protein sequence ID" value="GAI21327.1"/>
    <property type="molecule type" value="Genomic_DNA"/>
</dbReference>
<dbReference type="GO" id="GO:0016779">
    <property type="term" value="F:nucleotidyltransferase activity"/>
    <property type="evidence" value="ECO:0007669"/>
    <property type="project" value="InterPro"/>
</dbReference>
<sequence>MGAIMYRPVNDAEKREIVETVAKARRMLPDPRDFLPMPPWKGPPIPRRVEQLRRLDVAEKFVSTLRPAPKSWYVSGSTSRGDFRVDSDIDITALWEHRQDEPVFEEPVVFGGYVIDLHSFAKDWLVFQYNPGLLKHIFPDNA</sequence>
<comment type="caution">
    <text evidence="2">The sequence shown here is derived from an EMBL/GenBank/DDBJ whole genome shotgun (WGS) entry which is preliminary data.</text>
</comment>
<organism evidence="2">
    <name type="scientific">marine sediment metagenome</name>
    <dbReference type="NCBI Taxonomy" id="412755"/>
    <lineage>
        <taxon>unclassified sequences</taxon>
        <taxon>metagenomes</taxon>
        <taxon>ecological metagenomes</taxon>
    </lineage>
</organism>
<protein>
    <recommendedName>
        <fullName evidence="1">Polymerase nucleotidyl transferase domain-containing protein</fullName>
    </recommendedName>
</protein>
<evidence type="ECO:0000259" key="1">
    <source>
        <dbReference type="Pfam" id="PF01909"/>
    </source>
</evidence>
<dbReference type="SUPFAM" id="SSF81301">
    <property type="entry name" value="Nucleotidyltransferase"/>
    <property type="match status" value="1"/>
</dbReference>
<dbReference type="AlphaFoldDB" id="X1LPN5"/>
<evidence type="ECO:0000313" key="2">
    <source>
        <dbReference type="EMBL" id="GAI21327.1"/>
    </source>
</evidence>
<dbReference type="InterPro" id="IPR002934">
    <property type="entry name" value="Polymerase_NTP_transf_dom"/>
</dbReference>
<name>X1LPN5_9ZZZZ</name>
<gene>
    <name evidence="2" type="ORF">S06H3_33366</name>
</gene>
<reference evidence="2" key="1">
    <citation type="journal article" date="2014" name="Front. Microbiol.">
        <title>High frequency of phylogenetically diverse reductive dehalogenase-homologous genes in deep subseafloor sedimentary metagenomes.</title>
        <authorList>
            <person name="Kawai M."/>
            <person name="Futagami T."/>
            <person name="Toyoda A."/>
            <person name="Takaki Y."/>
            <person name="Nishi S."/>
            <person name="Hori S."/>
            <person name="Arai W."/>
            <person name="Tsubouchi T."/>
            <person name="Morono Y."/>
            <person name="Uchiyama I."/>
            <person name="Ito T."/>
            <person name="Fujiyama A."/>
            <person name="Inagaki F."/>
            <person name="Takami H."/>
        </authorList>
    </citation>
    <scope>NUCLEOTIDE SEQUENCE</scope>
    <source>
        <strain evidence="2">Expedition CK06-06</strain>
    </source>
</reference>
<dbReference type="Pfam" id="PF01909">
    <property type="entry name" value="NTP_transf_2"/>
    <property type="match status" value="1"/>
</dbReference>
<dbReference type="InterPro" id="IPR043519">
    <property type="entry name" value="NT_sf"/>
</dbReference>
<dbReference type="Gene3D" id="3.30.460.10">
    <property type="entry name" value="Beta Polymerase, domain 2"/>
    <property type="match status" value="1"/>
</dbReference>
<accession>X1LPN5</accession>
<proteinExistence type="predicted"/>
<feature type="domain" description="Polymerase nucleotidyl transferase" evidence="1">
    <location>
        <begin position="58"/>
        <end position="98"/>
    </location>
</feature>